<sequence length="608" mass="66698">MHDEAKIKVSKPLTHAQTKRMQEGIIKNFCDRVHALEEEVGTKTAEAEKLQMQLGEITSLAKGAQTNLEKVVGQNKLVQESLSQLESVLRKIENLNITHGDEVVPNVQPPDEGIPASGTDTKVEVEDVPTPVIARSERSSVAPTPAEEAPQLPTASDVANLFDFHADDDEDEDEAIIKKEPETNKPADQQSGPRLASTIVSPGAPDPFAFDDAAVEAVYTDQSEGKIQHSHGTPSHQTVVPIKPIAVAQEPAPMPLQQPIGGPAMAPFQKLADVMKQTLQSATPGGNKNPAPQQPVASGLHINAASVKGPSPAAASRASSRGQSMYTARLTTLPPDFFHSGNFPGIQGTLYEEAQLCDRASYTSERVPVLRLQNIPKAISVGDVLDNLAGGPLYRISTTKGGPDDTFKHLRITFVHLHHANAFLEFAQKNHGIYIKDCPNRIQVIQDPREKPNVISYTTFRKMMTENVTRMVYVDGFRKDFWTTRKLRDLIVVAVDKLRVEDPDRYQFKEPICDKVDIITAAMGNSKERGVEGLIGLRSIGWAILVRTALHGLQHPEGFYKERVEGELGPSINPSDDPSRIPTLRAFWVPDTVDKPLDRMAKETNRDV</sequence>
<protein>
    <submittedName>
        <fullName evidence="3">Uncharacterized protein</fullName>
    </submittedName>
</protein>
<dbReference type="Proteomes" id="UP000479691">
    <property type="component" value="Unassembled WGS sequence"/>
</dbReference>
<evidence type="ECO:0000256" key="1">
    <source>
        <dbReference type="SAM" id="Coils"/>
    </source>
</evidence>
<proteinExistence type="predicted"/>
<dbReference type="EMBL" id="JAABOE010000036">
    <property type="protein sequence ID" value="KAF3179911.1"/>
    <property type="molecule type" value="Genomic_DNA"/>
</dbReference>
<evidence type="ECO:0000313" key="4">
    <source>
        <dbReference type="Proteomes" id="UP000479691"/>
    </source>
</evidence>
<name>A0A7C8PU91_ORBOL</name>
<comment type="caution">
    <text evidence="3">The sequence shown here is derived from an EMBL/GenBank/DDBJ whole genome shotgun (WGS) entry which is preliminary data.</text>
</comment>
<organism evidence="3 4">
    <name type="scientific">Orbilia oligospora</name>
    <name type="common">Nematode-trapping fungus</name>
    <name type="synonym">Arthrobotrys oligospora</name>
    <dbReference type="NCBI Taxonomy" id="2813651"/>
    <lineage>
        <taxon>Eukaryota</taxon>
        <taxon>Fungi</taxon>
        <taxon>Dikarya</taxon>
        <taxon>Ascomycota</taxon>
        <taxon>Pezizomycotina</taxon>
        <taxon>Orbiliomycetes</taxon>
        <taxon>Orbiliales</taxon>
        <taxon>Orbiliaceae</taxon>
        <taxon>Orbilia</taxon>
    </lineage>
</organism>
<gene>
    <name evidence="3" type="ORF">TWF788_006912</name>
</gene>
<feature type="coiled-coil region" evidence="1">
    <location>
        <begin position="33"/>
        <end position="98"/>
    </location>
</feature>
<accession>A0A7C8PU91</accession>
<keyword evidence="1" id="KW-0175">Coiled coil</keyword>
<evidence type="ECO:0000313" key="3">
    <source>
        <dbReference type="EMBL" id="KAF3179911.1"/>
    </source>
</evidence>
<evidence type="ECO:0000256" key="2">
    <source>
        <dbReference type="SAM" id="MobiDB-lite"/>
    </source>
</evidence>
<feature type="region of interest" description="Disordered" evidence="2">
    <location>
        <begin position="169"/>
        <end position="208"/>
    </location>
</feature>
<feature type="compositionally biased region" description="Basic and acidic residues" evidence="2">
    <location>
        <begin position="175"/>
        <end position="185"/>
    </location>
</feature>
<dbReference type="AlphaFoldDB" id="A0A7C8PU91"/>
<reference evidence="3 4" key="1">
    <citation type="submission" date="2019-06" db="EMBL/GenBank/DDBJ databases">
        <authorList>
            <person name="Palmer J.M."/>
        </authorList>
    </citation>
    <scope>NUCLEOTIDE SEQUENCE [LARGE SCALE GENOMIC DNA]</scope>
    <source>
        <strain evidence="3 4">TWF788</strain>
    </source>
</reference>
<feature type="region of interest" description="Disordered" evidence="2">
    <location>
        <begin position="136"/>
        <end position="155"/>
    </location>
</feature>